<keyword evidence="6" id="KW-1185">Reference proteome</keyword>
<dbReference type="AlphaFoldDB" id="A0A5D6V2T6"/>
<dbReference type="SUPFAM" id="SSF55729">
    <property type="entry name" value="Acyl-CoA N-acyltransferases (Nat)"/>
    <property type="match status" value="1"/>
</dbReference>
<dbReference type="Gene3D" id="3.40.630.30">
    <property type="match status" value="1"/>
</dbReference>
<sequence>MSSQLHFRSVSPVVPLHTARLLLRPYHLADAPVFFAVLEADHQRLQPAFPARVAAVRTLADAERVLETFGHDWRTRRLYVLGIWEQAAGRYLGDISLKPNWSAPVTLEIGYYLAAEAEGNGYAREALQAAVQFGFSLSEEVARLLIRCRADNPRSCAVAQAAGFKQLPARPRPWPLRALHPEEILYFTLKREDRQAAL</sequence>
<dbReference type="GO" id="GO:0005737">
    <property type="term" value="C:cytoplasm"/>
    <property type="evidence" value="ECO:0007669"/>
    <property type="project" value="TreeGrafter"/>
</dbReference>
<dbReference type="Proteomes" id="UP000322791">
    <property type="component" value="Unassembled WGS sequence"/>
</dbReference>
<gene>
    <name evidence="5" type="ORF">FY528_10375</name>
</gene>
<dbReference type="PROSITE" id="PS51186">
    <property type="entry name" value="GNAT"/>
    <property type="match status" value="1"/>
</dbReference>
<organism evidence="5 6">
    <name type="scientific">Hymenobacter lutimineralis</name>
    <dbReference type="NCBI Taxonomy" id="2606448"/>
    <lineage>
        <taxon>Bacteria</taxon>
        <taxon>Pseudomonadati</taxon>
        <taxon>Bacteroidota</taxon>
        <taxon>Cytophagia</taxon>
        <taxon>Cytophagales</taxon>
        <taxon>Hymenobacteraceae</taxon>
        <taxon>Hymenobacter</taxon>
    </lineage>
</organism>
<dbReference type="RefSeq" id="WP_149070934.1">
    <property type="nucleotide sequence ID" value="NZ_VTHL01000009.1"/>
</dbReference>
<evidence type="ECO:0000256" key="3">
    <source>
        <dbReference type="ARBA" id="ARBA00038502"/>
    </source>
</evidence>
<evidence type="ECO:0000256" key="2">
    <source>
        <dbReference type="ARBA" id="ARBA00023315"/>
    </source>
</evidence>
<dbReference type="InterPro" id="IPR000182">
    <property type="entry name" value="GNAT_dom"/>
</dbReference>
<proteinExistence type="inferred from homology"/>
<reference evidence="5 6" key="1">
    <citation type="submission" date="2019-08" db="EMBL/GenBank/DDBJ databases">
        <authorList>
            <person name="Seo M.-J."/>
        </authorList>
    </citation>
    <scope>NUCLEOTIDE SEQUENCE [LARGE SCALE GENOMIC DNA]</scope>
    <source>
        <strain evidence="5 6">KIGAM108</strain>
    </source>
</reference>
<feature type="domain" description="N-acetyltransferase" evidence="4">
    <location>
        <begin position="21"/>
        <end position="188"/>
    </location>
</feature>
<dbReference type="InterPro" id="IPR051531">
    <property type="entry name" value="N-acetyltransferase"/>
</dbReference>
<dbReference type="Pfam" id="PF13302">
    <property type="entry name" value="Acetyltransf_3"/>
    <property type="match status" value="1"/>
</dbReference>
<evidence type="ECO:0000259" key="4">
    <source>
        <dbReference type="PROSITE" id="PS51186"/>
    </source>
</evidence>
<comment type="similarity">
    <text evidence="3">Belongs to the acetyltransferase family. RimJ subfamily.</text>
</comment>
<comment type="caution">
    <text evidence="5">The sequence shown here is derived from an EMBL/GenBank/DDBJ whole genome shotgun (WGS) entry which is preliminary data.</text>
</comment>
<name>A0A5D6V2T6_9BACT</name>
<keyword evidence="2" id="KW-0012">Acyltransferase</keyword>
<dbReference type="EMBL" id="VTHL01000009">
    <property type="protein sequence ID" value="TYZ09637.1"/>
    <property type="molecule type" value="Genomic_DNA"/>
</dbReference>
<keyword evidence="1 5" id="KW-0808">Transferase</keyword>
<evidence type="ECO:0000313" key="5">
    <source>
        <dbReference type="EMBL" id="TYZ09637.1"/>
    </source>
</evidence>
<dbReference type="GO" id="GO:0008999">
    <property type="term" value="F:protein-N-terminal-alanine acetyltransferase activity"/>
    <property type="evidence" value="ECO:0007669"/>
    <property type="project" value="TreeGrafter"/>
</dbReference>
<evidence type="ECO:0000256" key="1">
    <source>
        <dbReference type="ARBA" id="ARBA00022679"/>
    </source>
</evidence>
<evidence type="ECO:0000313" key="6">
    <source>
        <dbReference type="Proteomes" id="UP000322791"/>
    </source>
</evidence>
<protein>
    <submittedName>
        <fullName evidence="5">GNAT family N-acetyltransferase</fullName>
    </submittedName>
</protein>
<dbReference type="InterPro" id="IPR016181">
    <property type="entry name" value="Acyl_CoA_acyltransferase"/>
</dbReference>
<dbReference type="PANTHER" id="PTHR43792:SF8">
    <property type="entry name" value="[RIBOSOMAL PROTEIN US5]-ALANINE N-ACETYLTRANSFERASE"/>
    <property type="match status" value="1"/>
</dbReference>
<accession>A0A5D6V2T6</accession>
<dbReference type="PANTHER" id="PTHR43792">
    <property type="entry name" value="GNAT FAMILY, PUTATIVE (AFU_ORTHOLOGUE AFUA_3G00765)-RELATED-RELATED"/>
    <property type="match status" value="1"/>
</dbReference>